<feature type="compositionally biased region" description="Low complexity" evidence="1">
    <location>
        <begin position="248"/>
        <end position="258"/>
    </location>
</feature>
<dbReference type="SUPFAM" id="SSF46689">
    <property type="entry name" value="Homeodomain-like"/>
    <property type="match status" value="1"/>
</dbReference>
<dbReference type="PANTHER" id="PTHR37888:SF11">
    <property type="entry name" value="DNA-BINDING BROMODOMAIN-CONTAINING PROTEIN"/>
    <property type="match status" value="1"/>
</dbReference>
<evidence type="ECO:0000256" key="1">
    <source>
        <dbReference type="SAM" id="MobiDB-lite"/>
    </source>
</evidence>
<dbReference type="InterPro" id="IPR001005">
    <property type="entry name" value="SANT/Myb"/>
</dbReference>
<sequence>MANQDEEIHPENQQSWGTWEELLLASAVKRHGFKNWDSVALELRTKTCLPHLLTTAQICQQKYLDLNRRFNTNNLHHSHTPEEDYPDEEQNNVDTDIIDNNFVNVPWFEELRKLRVAELKQEVQRYDVSILTLRLKPDRLENEEDKPGTVSGEESDRENRSVNESNSTASGGGEDAVPKLEEAEPVQGGSGGPDPVVSGSSRKALEEGAGGGGEEESCELGDSVTQRSGESLSSGRKRKGSEGKEEVSVTGGEETVAVSSEPFSGLLEVIGAHKNASLFESLLQSQPAISHVFFEWGVKFSTNPNTNR</sequence>
<comment type="caution">
    <text evidence="3">The sequence shown here is derived from an EMBL/GenBank/DDBJ whole genome shotgun (WGS) entry which is preliminary data.</text>
</comment>
<evidence type="ECO:0000259" key="2">
    <source>
        <dbReference type="SMART" id="SM00717"/>
    </source>
</evidence>
<dbReference type="Proteomes" id="UP001141253">
    <property type="component" value="Chromosome 16"/>
</dbReference>
<reference evidence="3" key="1">
    <citation type="submission" date="2022-10" db="EMBL/GenBank/DDBJ databases">
        <authorList>
            <person name="Hyden B.L."/>
            <person name="Feng K."/>
            <person name="Yates T."/>
            <person name="Jawdy S."/>
            <person name="Smart L.B."/>
            <person name="Muchero W."/>
        </authorList>
    </citation>
    <scope>NUCLEOTIDE SEQUENCE</scope>
    <source>
        <tissue evidence="3">Shoot tip</tissue>
    </source>
</reference>
<accession>A0ABQ8ZMW2</accession>
<evidence type="ECO:0000313" key="4">
    <source>
        <dbReference type="Proteomes" id="UP001141253"/>
    </source>
</evidence>
<dbReference type="EMBL" id="JAPFFI010000027">
    <property type="protein sequence ID" value="KAJ6303239.1"/>
    <property type="molecule type" value="Genomic_DNA"/>
</dbReference>
<keyword evidence="4" id="KW-1185">Reference proteome</keyword>
<dbReference type="CDD" id="cd00167">
    <property type="entry name" value="SANT"/>
    <property type="match status" value="1"/>
</dbReference>
<protein>
    <recommendedName>
        <fullName evidence="2">Myb-like domain-containing protein</fullName>
    </recommendedName>
</protein>
<evidence type="ECO:0000313" key="3">
    <source>
        <dbReference type="EMBL" id="KAJ6303239.1"/>
    </source>
</evidence>
<gene>
    <name evidence="3" type="ORF">OIU77_017176</name>
</gene>
<name>A0ABQ8ZMW2_9ROSI</name>
<dbReference type="Pfam" id="PF00249">
    <property type="entry name" value="Myb_DNA-binding"/>
    <property type="match status" value="1"/>
</dbReference>
<proteinExistence type="predicted"/>
<dbReference type="SMART" id="SM00717">
    <property type="entry name" value="SANT"/>
    <property type="match status" value="1"/>
</dbReference>
<dbReference type="PANTHER" id="PTHR37888">
    <property type="entry name" value="DNA-BINDING BROMODOMAIN-CONTAINING PROTEIN"/>
    <property type="match status" value="1"/>
</dbReference>
<dbReference type="InterPro" id="IPR009057">
    <property type="entry name" value="Homeodomain-like_sf"/>
</dbReference>
<dbReference type="Gene3D" id="1.10.10.60">
    <property type="entry name" value="Homeodomain-like"/>
    <property type="match status" value="1"/>
</dbReference>
<reference evidence="3" key="2">
    <citation type="journal article" date="2023" name="Int. J. Mol. Sci.">
        <title>De Novo Assembly and Annotation of 11 Diverse Shrub Willow (Salix) Genomes Reveals Novel Gene Organization in Sex-Linked Regions.</title>
        <authorList>
            <person name="Hyden B."/>
            <person name="Feng K."/>
            <person name="Yates T.B."/>
            <person name="Jawdy S."/>
            <person name="Cereghino C."/>
            <person name="Smart L.B."/>
            <person name="Muchero W."/>
        </authorList>
    </citation>
    <scope>NUCLEOTIDE SEQUENCE</scope>
    <source>
        <tissue evidence="3">Shoot tip</tissue>
    </source>
</reference>
<feature type="domain" description="Myb-like" evidence="2">
    <location>
        <begin position="12"/>
        <end position="69"/>
    </location>
</feature>
<feature type="region of interest" description="Disordered" evidence="1">
    <location>
        <begin position="141"/>
        <end position="258"/>
    </location>
</feature>
<feature type="compositionally biased region" description="Polar residues" evidence="1">
    <location>
        <begin position="223"/>
        <end position="234"/>
    </location>
</feature>
<organism evidence="3 4">
    <name type="scientific">Salix suchowensis</name>
    <dbReference type="NCBI Taxonomy" id="1278906"/>
    <lineage>
        <taxon>Eukaryota</taxon>
        <taxon>Viridiplantae</taxon>
        <taxon>Streptophyta</taxon>
        <taxon>Embryophyta</taxon>
        <taxon>Tracheophyta</taxon>
        <taxon>Spermatophyta</taxon>
        <taxon>Magnoliopsida</taxon>
        <taxon>eudicotyledons</taxon>
        <taxon>Gunneridae</taxon>
        <taxon>Pentapetalae</taxon>
        <taxon>rosids</taxon>
        <taxon>fabids</taxon>
        <taxon>Malpighiales</taxon>
        <taxon>Salicaceae</taxon>
        <taxon>Saliceae</taxon>
        <taxon>Salix</taxon>
    </lineage>
</organism>